<evidence type="ECO:0000313" key="4">
    <source>
        <dbReference type="Proteomes" id="UP000235116"/>
    </source>
</evidence>
<gene>
    <name evidence="3" type="ORF">Kalk_03615</name>
</gene>
<dbReference type="InterPro" id="IPR023614">
    <property type="entry name" value="Porin_dom_sf"/>
</dbReference>
<dbReference type="RefSeq" id="WP_101892898.1">
    <property type="nucleotide sequence ID" value="NZ_CP022684.1"/>
</dbReference>
<evidence type="ECO:0000313" key="3">
    <source>
        <dbReference type="EMBL" id="AUM11558.1"/>
    </source>
</evidence>
<reference evidence="4" key="1">
    <citation type="submission" date="2017-08" db="EMBL/GenBank/DDBJ databases">
        <title>Direct submision.</title>
        <authorList>
            <person name="Kim S.-J."/>
            <person name="Rhee S.-K."/>
        </authorList>
    </citation>
    <scope>NUCLEOTIDE SEQUENCE [LARGE SCALE GENOMIC DNA]</scope>
    <source>
        <strain evidence="4">GI5</strain>
    </source>
</reference>
<keyword evidence="2" id="KW-0732">Signal</keyword>
<dbReference type="Proteomes" id="UP000235116">
    <property type="component" value="Chromosome"/>
</dbReference>
<dbReference type="KEGG" id="kak:Kalk_03615"/>
<evidence type="ECO:0000256" key="1">
    <source>
        <dbReference type="SAM" id="Coils"/>
    </source>
</evidence>
<proteinExistence type="predicted"/>
<feature type="coiled-coil region" evidence="1">
    <location>
        <begin position="27"/>
        <end position="72"/>
    </location>
</feature>
<protein>
    <recommendedName>
        <fullName evidence="5">Porin domain-containing protein</fullName>
    </recommendedName>
</protein>
<dbReference type="OrthoDB" id="197869at2"/>
<keyword evidence="1" id="KW-0175">Coiled coil</keyword>
<sequence>MVKKKATLALLPLTLCFSSLPVLAATTADLEKRLEQQEKQIKRLENRLKGTRAAVKENRSRLSDAADRLKINGFFSGGAATLDSDNVVEQFYGIEDDYNSTSVSKMGIQMTFEVSEDIDATAQLVSKGVNNYDVEAEWAYLSYKMTDDFTLRVGRSRIPYYLLSEYLDVGYAYPWVRPPIEMYNIPLSSTDGLSALYNFNLADINFTLQAYAGSTAGESDLLEADFSLNQQWGTALFAEWNDFTFRIGYNTGSLDVENLVEGGAGATLVAGTSGVITLGNALGVPDPITETVLTNARTQYMSAAGMYDNGKLLVMAEISNLRVEDVPQPAGDGGYITVGYRFGKWMPHVTFAKFYTDSYHDEKISDVTDYTSVVAETAYVAVANGIPGVTAQNIQDVLTLQGGMQALVQQQQSYTLGLTYDISPRVKAKLEVAHYENFGSYDVTGGFDPVIGVVAPGPTFGVVGGTPVTQEFQGSGRFAKTDATNPDAAGNHTAIYSFSIDAVF</sequence>
<evidence type="ECO:0000256" key="2">
    <source>
        <dbReference type="SAM" id="SignalP"/>
    </source>
</evidence>
<dbReference type="EMBL" id="CP022684">
    <property type="protein sequence ID" value="AUM11558.1"/>
    <property type="molecule type" value="Genomic_DNA"/>
</dbReference>
<dbReference type="SUPFAM" id="SSF56935">
    <property type="entry name" value="Porins"/>
    <property type="match status" value="1"/>
</dbReference>
<dbReference type="Gene3D" id="2.40.160.10">
    <property type="entry name" value="Porin"/>
    <property type="match status" value="1"/>
</dbReference>
<keyword evidence="4" id="KW-1185">Reference proteome</keyword>
<feature type="signal peptide" evidence="2">
    <location>
        <begin position="1"/>
        <end position="24"/>
    </location>
</feature>
<accession>A0A2K9LGR8</accession>
<feature type="chain" id="PRO_5014701083" description="Porin domain-containing protein" evidence="2">
    <location>
        <begin position="25"/>
        <end position="504"/>
    </location>
</feature>
<evidence type="ECO:0008006" key="5">
    <source>
        <dbReference type="Google" id="ProtNLM"/>
    </source>
</evidence>
<dbReference type="AlphaFoldDB" id="A0A2K9LGR8"/>
<organism evidence="3 4">
    <name type="scientific">Ketobacter alkanivorans</name>
    <dbReference type="NCBI Taxonomy" id="1917421"/>
    <lineage>
        <taxon>Bacteria</taxon>
        <taxon>Pseudomonadati</taxon>
        <taxon>Pseudomonadota</taxon>
        <taxon>Gammaproteobacteria</taxon>
        <taxon>Pseudomonadales</taxon>
        <taxon>Ketobacteraceae</taxon>
        <taxon>Ketobacter</taxon>
    </lineage>
</organism>
<name>A0A2K9LGR8_9GAMM</name>